<dbReference type="WBParaSite" id="HCON_00108160-00001">
    <property type="protein sequence ID" value="HCON_00108160-00001"/>
    <property type="gene ID" value="HCON_00108160"/>
</dbReference>
<organism evidence="2 3">
    <name type="scientific">Haemonchus contortus</name>
    <name type="common">Barber pole worm</name>
    <dbReference type="NCBI Taxonomy" id="6289"/>
    <lineage>
        <taxon>Eukaryota</taxon>
        <taxon>Metazoa</taxon>
        <taxon>Ecdysozoa</taxon>
        <taxon>Nematoda</taxon>
        <taxon>Chromadorea</taxon>
        <taxon>Rhabditida</taxon>
        <taxon>Rhabditina</taxon>
        <taxon>Rhabditomorpha</taxon>
        <taxon>Strongyloidea</taxon>
        <taxon>Trichostrongylidae</taxon>
        <taxon>Haemonchus</taxon>
    </lineage>
</organism>
<protein>
    <submittedName>
        <fullName evidence="3">TAXi_C domain-containing protein</fullName>
    </submittedName>
</protein>
<feature type="signal peptide" evidence="1">
    <location>
        <begin position="1"/>
        <end position="25"/>
    </location>
</feature>
<keyword evidence="1" id="KW-0732">Signal</keyword>
<reference evidence="3" key="1">
    <citation type="submission" date="2020-12" db="UniProtKB">
        <authorList>
            <consortium name="WormBaseParasite"/>
        </authorList>
    </citation>
    <scope>IDENTIFICATION</scope>
    <source>
        <strain evidence="3">MHco3</strain>
    </source>
</reference>
<dbReference type="AlphaFoldDB" id="A0A7I4YJ24"/>
<feature type="chain" id="PRO_5035470514" evidence="1">
    <location>
        <begin position="26"/>
        <end position="136"/>
    </location>
</feature>
<dbReference type="Proteomes" id="UP000025227">
    <property type="component" value="Unplaced"/>
</dbReference>
<proteinExistence type="predicted"/>
<name>A0A7I4YJ24_HAECO</name>
<sequence length="136" mass="15131">MRHNGQRSGGKIFVFILIVAASVRCQIPRWKPRMGIGPVSKVCRWGRAPQGSCYYPLTRKTVYFRTGALSSTPTPRKALLMVTTPSTWMPDPYATIYRGMLANTGSKPLKIVKNGTKRVFAAEHYQPTTSVQISKG</sequence>
<keyword evidence="2" id="KW-1185">Reference proteome</keyword>
<evidence type="ECO:0000256" key="1">
    <source>
        <dbReference type="SAM" id="SignalP"/>
    </source>
</evidence>
<evidence type="ECO:0000313" key="2">
    <source>
        <dbReference type="Proteomes" id="UP000025227"/>
    </source>
</evidence>
<accession>A0A7I4YJ24</accession>
<evidence type="ECO:0000313" key="3">
    <source>
        <dbReference type="WBParaSite" id="HCON_00108160-00001"/>
    </source>
</evidence>